<gene>
    <name evidence="1" type="ORF">UC35_05300</name>
</gene>
<reference evidence="1 2" key="1">
    <citation type="journal article" date="2014" name="Int. J. Syst. Evol. Microbiol.">
        <title>Ramlibacter solisilvae sp. nov., isolated from forest soil, and emended description of the genus Ramlibacter.</title>
        <authorList>
            <person name="Lee H.J."/>
            <person name="Lee S.H."/>
            <person name="Lee S.S."/>
            <person name="Lee J.S."/>
            <person name="Kim Y."/>
            <person name="Kim S.C."/>
            <person name="Jeon C.O."/>
        </authorList>
    </citation>
    <scope>NUCLEOTIDE SEQUENCE [LARGE SCALE GENOMIC DNA]</scope>
    <source>
        <strain evidence="1 2">5-10</strain>
    </source>
</reference>
<name>A0A127JRA4_9BURK</name>
<dbReference type="OrthoDB" id="7202732at2"/>
<proteinExistence type="predicted"/>
<dbReference type="RefSeq" id="WP_061496889.1">
    <property type="nucleotide sequence ID" value="NZ_CP010951.1"/>
</dbReference>
<sequence length="213" mass="22371">MISIISAPSAHVFTAGLVVMLVGSGVYFDHAASDGVPERTAAVLEGELARESASPEVRRMAQWAVSTQDHAGMPFVVVDKADGRIFAFDPRGRLRGTAPVLLGPARADQAASPAVPAGRFVADTLASARGGGIVWANAKTQVTLYALPSAQARPPQRPQAEAKRVSTSTMLVAAGFYRECLDPLRTQPSIAYVLPEMVDQVGAGRGDYGRSPS</sequence>
<keyword evidence="2" id="KW-1185">Reference proteome</keyword>
<accession>A0A127JRA4</accession>
<protein>
    <submittedName>
        <fullName evidence="1">Uncharacterized protein</fullName>
    </submittedName>
</protein>
<dbReference type="EMBL" id="CP010951">
    <property type="protein sequence ID" value="AMO22423.1"/>
    <property type="molecule type" value="Genomic_DNA"/>
</dbReference>
<dbReference type="AlphaFoldDB" id="A0A127JRA4"/>
<dbReference type="Proteomes" id="UP000070433">
    <property type="component" value="Chromosome"/>
</dbReference>
<evidence type="ECO:0000313" key="1">
    <source>
        <dbReference type="EMBL" id="AMO22423.1"/>
    </source>
</evidence>
<evidence type="ECO:0000313" key="2">
    <source>
        <dbReference type="Proteomes" id="UP000070433"/>
    </source>
</evidence>
<organism evidence="1 2">
    <name type="scientific">Ramlibacter tataouinensis</name>
    <dbReference type="NCBI Taxonomy" id="94132"/>
    <lineage>
        <taxon>Bacteria</taxon>
        <taxon>Pseudomonadati</taxon>
        <taxon>Pseudomonadota</taxon>
        <taxon>Betaproteobacteria</taxon>
        <taxon>Burkholderiales</taxon>
        <taxon>Comamonadaceae</taxon>
        <taxon>Ramlibacter</taxon>
    </lineage>
</organism>